<dbReference type="AlphaFoldDB" id="A0A026WCY8"/>
<keyword evidence="1" id="KW-0472">Membrane</keyword>
<reference evidence="2 3" key="1">
    <citation type="journal article" date="2014" name="Curr. Biol.">
        <title>The genome of the clonal raider ant Cerapachys biroi.</title>
        <authorList>
            <person name="Oxley P.R."/>
            <person name="Ji L."/>
            <person name="Fetter-Pruneda I."/>
            <person name="McKenzie S.K."/>
            <person name="Li C."/>
            <person name="Hu H."/>
            <person name="Zhang G."/>
            <person name="Kronauer D.J."/>
        </authorList>
    </citation>
    <scope>NUCLEOTIDE SEQUENCE [LARGE SCALE GENOMIC DNA]</scope>
</reference>
<protein>
    <submittedName>
        <fullName evidence="2">Uncharacterized protein</fullName>
    </submittedName>
</protein>
<accession>A0A026WCY8</accession>
<gene>
    <name evidence="2" type="ORF">X777_06964</name>
</gene>
<dbReference type="Proteomes" id="UP000053097">
    <property type="component" value="Unassembled WGS sequence"/>
</dbReference>
<keyword evidence="1" id="KW-1133">Transmembrane helix</keyword>
<evidence type="ECO:0000256" key="1">
    <source>
        <dbReference type="SAM" id="Phobius"/>
    </source>
</evidence>
<sequence>IEQDFEKLCPNLDPVTRYSGNLAKNCEKYRLAIIATASVLIKRTSQRKQKDIATSFLNLAKHDSDVILRVTGTLLLLPFIFPYVYVHKTWRLTRIDIVESFVARVCSETEVEEHIECRRKSWMEIAKKVKISTSVQPYVLAVGPT</sequence>
<keyword evidence="3" id="KW-1185">Reference proteome</keyword>
<feature type="non-terminal residue" evidence="2">
    <location>
        <position position="1"/>
    </location>
</feature>
<dbReference type="OrthoDB" id="7551919at2759"/>
<name>A0A026WCY8_OOCBI</name>
<evidence type="ECO:0000313" key="3">
    <source>
        <dbReference type="Proteomes" id="UP000053097"/>
    </source>
</evidence>
<dbReference type="EMBL" id="KK107284">
    <property type="protein sequence ID" value="EZA53531.1"/>
    <property type="molecule type" value="Genomic_DNA"/>
</dbReference>
<feature type="transmembrane region" description="Helical" evidence="1">
    <location>
        <begin position="66"/>
        <end position="86"/>
    </location>
</feature>
<proteinExistence type="predicted"/>
<keyword evidence="1" id="KW-0812">Transmembrane</keyword>
<organism evidence="2 3">
    <name type="scientific">Ooceraea biroi</name>
    <name type="common">Clonal raider ant</name>
    <name type="synonym">Cerapachys biroi</name>
    <dbReference type="NCBI Taxonomy" id="2015173"/>
    <lineage>
        <taxon>Eukaryota</taxon>
        <taxon>Metazoa</taxon>
        <taxon>Ecdysozoa</taxon>
        <taxon>Arthropoda</taxon>
        <taxon>Hexapoda</taxon>
        <taxon>Insecta</taxon>
        <taxon>Pterygota</taxon>
        <taxon>Neoptera</taxon>
        <taxon>Endopterygota</taxon>
        <taxon>Hymenoptera</taxon>
        <taxon>Apocrita</taxon>
        <taxon>Aculeata</taxon>
        <taxon>Formicoidea</taxon>
        <taxon>Formicidae</taxon>
        <taxon>Dorylinae</taxon>
        <taxon>Ooceraea</taxon>
    </lineage>
</organism>
<evidence type="ECO:0000313" key="2">
    <source>
        <dbReference type="EMBL" id="EZA53531.1"/>
    </source>
</evidence>